<name>A6HWF5_RAT</name>
<reference evidence="2" key="1">
    <citation type="submission" date="2005-09" db="EMBL/GenBank/DDBJ databases">
        <authorList>
            <person name="Mural R.J."/>
            <person name="Li P.W."/>
            <person name="Adams M.D."/>
            <person name="Amanatides P.G."/>
            <person name="Baden-Tillson H."/>
            <person name="Barnstead M."/>
            <person name="Chin S.H."/>
            <person name="Dew I."/>
            <person name="Evans C.A."/>
            <person name="Ferriera S."/>
            <person name="Flanigan M."/>
            <person name="Fosler C."/>
            <person name="Glodek A."/>
            <person name="Gu Z."/>
            <person name="Holt R.A."/>
            <person name="Jennings D."/>
            <person name="Kraft C.L."/>
            <person name="Lu F."/>
            <person name="Nguyen T."/>
            <person name="Nusskern D.R."/>
            <person name="Pfannkoch C.M."/>
            <person name="Sitter C."/>
            <person name="Sutton G.G."/>
            <person name="Venter J.C."/>
            <person name="Wang Z."/>
            <person name="Woodage T."/>
            <person name="Zheng X.H."/>
            <person name="Zhong F."/>
        </authorList>
    </citation>
    <scope>NUCLEOTIDE SEQUENCE [LARGE SCALE GENOMIC DNA]</scope>
    <source>
        <strain>BN</strain>
        <strain evidence="2">Sprague-Dawley</strain>
    </source>
</reference>
<sequence length="43" mass="4792">MGENTSVNILLDNWGIVKDIDVNFYGAFCFCSFICLNNSVPFA</sequence>
<proteinExistence type="predicted"/>
<evidence type="ECO:0000313" key="2">
    <source>
        <dbReference type="Proteomes" id="UP000234681"/>
    </source>
</evidence>
<evidence type="ECO:0000313" key="1">
    <source>
        <dbReference type="EMBL" id="EDL82441.1"/>
    </source>
</evidence>
<organism evidence="1 2">
    <name type="scientific">Rattus norvegicus</name>
    <name type="common">Rat</name>
    <dbReference type="NCBI Taxonomy" id="10116"/>
    <lineage>
        <taxon>Eukaryota</taxon>
        <taxon>Metazoa</taxon>
        <taxon>Chordata</taxon>
        <taxon>Craniata</taxon>
        <taxon>Vertebrata</taxon>
        <taxon>Euteleostomi</taxon>
        <taxon>Mammalia</taxon>
        <taxon>Eutheria</taxon>
        <taxon>Euarchontoglires</taxon>
        <taxon>Glires</taxon>
        <taxon>Rodentia</taxon>
        <taxon>Myomorpha</taxon>
        <taxon>Muroidea</taxon>
        <taxon>Muridae</taxon>
        <taxon>Murinae</taxon>
        <taxon>Rattus</taxon>
    </lineage>
</organism>
<protein>
    <submittedName>
        <fullName evidence="1">RCG63039</fullName>
    </submittedName>
</protein>
<dbReference type="Proteomes" id="UP000234681">
    <property type="component" value="Chromosome 2"/>
</dbReference>
<dbReference type="AlphaFoldDB" id="A6HWF5"/>
<dbReference type="EMBL" id="CH473952">
    <property type="protein sequence ID" value="EDL82441.1"/>
    <property type="molecule type" value="Genomic_DNA"/>
</dbReference>
<accession>A6HWF5</accession>
<gene>
    <name evidence="1" type="ORF">rCG_63039</name>
</gene>